<feature type="transmembrane region" description="Helical" evidence="8">
    <location>
        <begin position="96"/>
        <end position="114"/>
    </location>
</feature>
<organism evidence="9 10">
    <name type="scientific">Alicyclobacillus sendaiensis PA2</name>
    <dbReference type="NCBI Taxonomy" id="3029425"/>
    <lineage>
        <taxon>Bacteria</taxon>
        <taxon>Bacillati</taxon>
        <taxon>Bacillota</taxon>
        <taxon>Bacilli</taxon>
        <taxon>Bacillales</taxon>
        <taxon>Alicyclobacillaceae</taxon>
        <taxon>Alicyclobacillus</taxon>
    </lineage>
</organism>
<evidence type="ECO:0000256" key="6">
    <source>
        <dbReference type="ARBA" id="ARBA00023136"/>
    </source>
</evidence>
<comment type="similarity">
    <text evidence="7">Belongs to the glycosyltransferase 87 family.</text>
</comment>
<feature type="transmembrane region" description="Helical" evidence="8">
    <location>
        <begin position="303"/>
        <end position="321"/>
    </location>
</feature>
<evidence type="ECO:0000256" key="4">
    <source>
        <dbReference type="ARBA" id="ARBA00022692"/>
    </source>
</evidence>
<dbReference type="Pfam" id="PF09594">
    <property type="entry name" value="GT87"/>
    <property type="match status" value="1"/>
</dbReference>
<name>A0ABT6XWQ4_ALISE</name>
<feature type="transmembrane region" description="Helical" evidence="8">
    <location>
        <begin position="349"/>
        <end position="369"/>
    </location>
</feature>
<accession>A0ABT6XWQ4</accession>
<keyword evidence="2" id="KW-1003">Cell membrane</keyword>
<evidence type="ECO:0000256" key="1">
    <source>
        <dbReference type="ARBA" id="ARBA00004651"/>
    </source>
</evidence>
<keyword evidence="5 8" id="KW-1133">Transmembrane helix</keyword>
<keyword evidence="10" id="KW-1185">Reference proteome</keyword>
<evidence type="ECO:0000313" key="9">
    <source>
        <dbReference type="EMBL" id="MDI9259523.1"/>
    </source>
</evidence>
<feature type="transmembrane region" description="Helical" evidence="8">
    <location>
        <begin position="327"/>
        <end position="342"/>
    </location>
</feature>
<protein>
    <submittedName>
        <fullName evidence="9">Glycosyltransferase 87 family protein</fullName>
    </submittedName>
</protein>
<sequence>MSESPVRRSGRWPGWAWFLACALASLAIQLLLAATTRGYVADQAIFLRWAEEVRAWGLSRAYEAGGIDYPPLYLYVLDVYARLASAGHLNVRPGTLWAKLPGVILYAAFMPLIWRLSRGLSEDKRRWAIATYCLNPVLIFDTAVWGQVDVLDATLALVAVWLVARRPLLAGVAFGLGLAAKFETIVVLPVLVGAALLVPNRVRRVTAMALGALMPLALSALPLAGGGLWPMIRSAYIGTTSEYPYLSMNAMNIWFDLLDASPYASDRSTALLGLSYKDVGLLLLAAACLAALAYLARSRRALPVRLLIAAAFVSFSFFMLATEMHERYVVLAVALMAWLGALDKRWRAVAAAVAFSAFWNLWVVCFGAVNAQQDAWMVYLNLAAYGATGVIMVREVRRPRTVRPAPEAIE</sequence>
<proteinExistence type="inferred from homology"/>
<comment type="caution">
    <text evidence="9">The sequence shown here is derived from an EMBL/GenBank/DDBJ whole genome shotgun (WGS) entry which is preliminary data.</text>
</comment>
<dbReference type="InterPro" id="IPR018584">
    <property type="entry name" value="GT87"/>
</dbReference>
<feature type="transmembrane region" description="Helical" evidence="8">
    <location>
        <begin position="375"/>
        <end position="393"/>
    </location>
</feature>
<reference evidence="9 10" key="1">
    <citation type="submission" date="2023-04" db="EMBL/GenBank/DDBJ databases">
        <title>A. sendaiensis sub sp. chiapanensis a novel subspecie with specific adaptation in bacterial cell wall isolated from an active volcano.</title>
        <authorList>
            <person name="Alvarez Gutierrez P.E."/>
            <person name="Ortiz Cortes L.Y."/>
        </authorList>
    </citation>
    <scope>NUCLEOTIDE SEQUENCE [LARGE SCALE GENOMIC DNA]</scope>
    <source>
        <strain evidence="9 10">PA2</strain>
    </source>
</reference>
<evidence type="ECO:0000256" key="3">
    <source>
        <dbReference type="ARBA" id="ARBA00022679"/>
    </source>
</evidence>
<dbReference type="Proteomes" id="UP001529245">
    <property type="component" value="Unassembled WGS sequence"/>
</dbReference>
<evidence type="ECO:0000256" key="7">
    <source>
        <dbReference type="ARBA" id="ARBA00024033"/>
    </source>
</evidence>
<evidence type="ECO:0000256" key="2">
    <source>
        <dbReference type="ARBA" id="ARBA00022475"/>
    </source>
</evidence>
<feature type="transmembrane region" description="Helical" evidence="8">
    <location>
        <begin position="279"/>
        <end position="296"/>
    </location>
</feature>
<keyword evidence="4 8" id="KW-0812">Transmembrane</keyword>
<comment type="subcellular location">
    <subcellularLocation>
        <location evidence="1">Cell membrane</location>
        <topology evidence="1">Multi-pass membrane protein</topology>
    </subcellularLocation>
</comment>
<evidence type="ECO:0000256" key="8">
    <source>
        <dbReference type="SAM" id="Phobius"/>
    </source>
</evidence>
<feature type="transmembrane region" description="Helical" evidence="8">
    <location>
        <begin position="126"/>
        <end position="148"/>
    </location>
</feature>
<evidence type="ECO:0000256" key="5">
    <source>
        <dbReference type="ARBA" id="ARBA00022989"/>
    </source>
</evidence>
<dbReference type="EMBL" id="JASGCB010000005">
    <property type="protein sequence ID" value="MDI9259523.1"/>
    <property type="molecule type" value="Genomic_DNA"/>
</dbReference>
<keyword evidence="6 8" id="KW-0472">Membrane</keyword>
<keyword evidence="3" id="KW-0808">Transferase</keyword>
<feature type="transmembrane region" description="Helical" evidence="8">
    <location>
        <begin position="210"/>
        <end position="232"/>
    </location>
</feature>
<gene>
    <name evidence="9" type="ORF">QID03_04920</name>
</gene>
<evidence type="ECO:0000313" key="10">
    <source>
        <dbReference type="Proteomes" id="UP001529245"/>
    </source>
</evidence>
<feature type="transmembrane region" description="Helical" evidence="8">
    <location>
        <begin position="168"/>
        <end position="198"/>
    </location>
</feature>
<dbReference type="RefSeq" id="WP_283203079.1">
    <property type="nucleotide sequence ID" value="NZ_JASGCB010000005.1"/>
</dbReference>